<evidence type="ECO:0000256" key="11">
    <source>
        <dbReference type="PIRSR" id="PIRSR000445-2"/>
    </source>
</evidence>
<keyword evidence="6 9" id="KW-0627">Porphyrin biosynthesis</keyword>
<sequence length="421" mass="46408">MSIFVVGINHKTAPVSVREQIAFSPDTIADALKSAGSVVGENIILSTCNRTELYAASPDKQSAENMIRWLADFHQMPVDKLTPYLFSYQQDEAIRHALRVACGLDSLVLGEPQILGQLKTALQDAENAGATGSQLNRLMQHAFTTAKKVRTKTNIGSNPVSVAFAAVSLAKQIFSHLHEQTALLVGAGETIELVGRHLATNNIGNIIVANRNVEKAVQLAKHYNGTGIGLPNIGEYLPKADIVISSTAAPLPIIGKGMVERALKIRRHRPMFMVDIAVPRDIESEVADLDDVYLYTVDDLQSVIEENLESRRSAAEQAESMIDTEVKTFMDWLRAQSQQGIIRQYRQQNDNIRDEMLARAQKMLQNKTPEEALSFLAHTLTNKLAHSPTHQMNQAAKKGNSELLAHAMTLFDLDNNSPEKK</sequence>
<comment type="subunit">
    <text evidence="9">Homodimer.</text>
</comment>
<reference evidence="18" key="1">
    <citation type="submission" date="2020-01" db="EMBL/GenBank/DDBJ databases">
        <authorList>
            <person name="Meier V. D."/>
            <person name="Meier V D."/>
        </authorList>
    </citation>
    <scope>NUCLEOTIDE SEQUENCE</scope>
    <source>
        <strain evidence="18">HLG_WM_MAG_08</strain>
    </source>
</reference>
<dbReference type="HAMAP" id="MF_00087">
    <property type="entry name" value="Glu_tRNA_reductase"/>
    <property type="match status" value="1"/>
</dbReference>
<accession>A0A6S6T3G0</accession>
<evidence type="ECO:0000256" key="2">
    <source>
        <dbReference type="ARBA" id="ARBA00005916"/>
    </source>
</evidence>
<dbReference type="AlphaFoldDB" id="A0A6S6T3G0"/>
<dbReference type="SUPFAM" id="SSF51735">
    <property type="entry name" value="NAD(P)-binding Rossmann-fold domains"/>
    <property type="match status" value="1"/>
</dbReference>
<feature type="domain" description="Quinate/shikimate 5-dehydrogenase/glutamyl-tRNA reductase" evidence="16">
    <location>
        <begin position="169"/>
        <end position="303"/>
    </location>
</feature>
<evidence type="ECO:0000256" key="3">
    <source>
        <dbReference type="ARBA" id="ARBA00012970"/>
    </source>
</evidence>
<dbReference type="EC" id="1.2.1.70" evidence="3 9"/>
<dbReference type="PROSITE" id="PS00747">
    <property type="entry name" value="GLUTR"/>
    <property type="match status" value="1"/>
</dbReference>
<dbReference type="Gene3D" id="3.30.460.30">
    <property type="entry name" value="Glutamyl-tRNA reductase, N-terminal domain"/>
    <property type="match status" value="1"/>
</dbReference>
<comment type="catalytic activity">
    <reaction evidence="7 9 14">
        <text>(S)-4-amino-5-oxopentanoate + tRNA(Glu) + NADP(+) = L-glutamyl-tRNA(Glu) + NADPH + H(+)</text>
        <dbReference type="Rhea" id="RHEA:12344"/>
        <dbReference type="Rhea" id="RHEA-COMP:9663"/>
        <dbReference type="Rhea" id="RHEA-COMP:9680"/>
        <dbReference type="ChEBI" id="CHEBI:15378"/>
        <dbReference type="ChEBI" id="CHEBI:57501"/>
        <dbReference type="ChEBI" id="CHEBI:57783"/>
        <dbReference type="ChEBI" id="CHEBI:58349"/>
        <dbReference type="ChEBI" id="CHEBI:78442"/>
        <dbReference type="ChEBI" id="CHEBI:78520"/>
        <dbReference type="EC" id="1.2.1.70"/>
    </reaction>
</comment>
<feature type="binding site" evidence="9 11">
    <location>
        <position position="117"/>
    </location>
    <ligand>
        <name>substrate</name>
    </ligand>
</feature>
<comment type="pathway">
    <text evidence="1 9 14">Porphyrin-containing compound metabolism; protoporphyrin-IX biosynthesis; 5-aminolevulinate from L-glutamyl-tRNA(Glu): step 1/2.</text>
</comment>
<evidence type="ECO:0000256" key="12">
    <source>
        <dbReference type="PIRSR" id="PIRSR000445-3"/>
    </source>
</evidence>
<dbReference type="CDD" id="cd05213">
    <property type="entry name" value="NAD_bind_Glutamyl_tRNA_reduct"/>
    <property type="match status" value="1"/>
</dbReference>
<name>A0A6S6T3G0_9GAMM</name>
<comment type="similarity">
    <text evidence="2 9 14">Belongs to the glutamyl-tRNA reductase family.</text>
</comment>
<dbReference type="NCBIfam" id="TIGR01035">
    <property type="entry name" value="hemA"/>
    <property type="match status" value="1"/>
</dbReference>
<dbReference type="GO" id="GO:0050661">
    <property type="term" value="F:NADP binding"/>
    <property type="evidence" value="ECO:0007669"/>
    <property type="project" value="InterPro"/>
</dbReference>
<dbReference type="UniPathway" id="UPA00251">
    <property type="reaction ID" value="UER00316"/>
</dbReference>
<dbReference type="Pfam" id="PF01488">
    <property type="entry name" value="Shikimate_DH"/>
    <property type="match status" value="1"/>
</dbReference>
<keyword evidence="4 9" id="KW-0521">NADP</keyword>
<dbReference type="EMBL" id="CACVAV010000206">
    <property type="protein sequence ID" value="CAA6812795.1"/>
    <property type="molecule type" value="Genomic_DNA"/>
</dbReference>
<gene>
    <name evidence="9" type="primary">hemA</name>
    <name evidence="18" type="ORF">HELGO_WM39625</name>
</gene>
<feature type="domain" description="Glutamyl-tRNA reductase N-terminal" evidence="17">
    <location>
        <begin position="6"/>
        <end position="153"/>
    </location>
</feature>
<evidence type="ECO:0000256" key="6">
    <source>
        <dbReference type="ARBA" id="ARBA00023244"/>
    </source>
</evidence>
<dbReference type="GO" id="GO:0008883">
    <property type="term" value="F:glutamyl-tRNA reductase activity"/>
    <property type="evidence" value="ECO:0007669"/>
    <property type="project" value="UniProtKB-UniRule"/>
</dbReference>
<dbReference type="InterPro" id="IPR006151">
    <property type="entry name" value="Shikm_DH/Glu-tRNA_Rdtase"/>
</dbReference>
<dbReference type="Pfam" id="PF00745">
    <property type="entry name" value="GlutR_dimer"/>
    <property type="match status" value="1"/>
</dbReference>
<feature type="binding site" evidence="9 11">
    <location>
        <position position="106"/>
    </location>
    <ligand>
        <name>substrate</name>
    </ligand>
</feature>
<comment type="miscellaneous">
    <text evidence="9">During catalysis, the active site Cys acts as a nucleophile attacking the alpha-carbonyl group of tRNA-bound glutamate with the formation of a thioester intermediate between enzyme and glutamate, and the concomitant release of tRNA(Glu). The thioester intermediate is finally reduced by direct hydride transfer from NADPH, to form the product GSA.</text>
</comment>
<evidence type="ECO:0000259" key="17">
    <source>
        <dbReference type="Pfam" id="PF05201"/>
    </source>
</evidence>
<dbReference type="InterPro" id="IPR015895">
    <property type="entry name" value="4pyrrol_synth_GluRdtase_N"/>
</dbReference>
<feature type="site" description="Important for activity" evidence="9 13">
    <location>
        <position position="96"/>
    </location>
</feature>
<dbReference type="Gene3D" id="3.40.50.720">
    <property type="entry name" value="NAD(P)-binding Rossmann-like Domain"/>
    <property type="match status" value="1"/>
</dbReference>
<dbReference type="Pfam" id="PF05201">
    <property type="entry name" value="GlutR_N"/>
    <property type="match status" value="1"/>
</dbReference>
<dbReference type="InterPro" id="IPR036291">
    <property type="entry name" value="NAD(P)-bd_dom_sf"/>
</dbReference>
<feature type="active site" description="Nucleophile" evidence="9 10">
    <location>
        <position position="48"/>
    </location>
</feature>
<comment type="function">
    <text evidence="9">Catalyzes the NADPH-dependent reduction of glutamyl-tRNA(Glu) to glutamate 1-semialdehyde (GSA).</text>
</comment>
<proteinExistence type="inferred from homology"/>
<organism evidence="18">
    <name type="scientific">uncultured Thiotrichaceae bacterium</name>
    <dbReference type="NCBI Taxonomy" id="298394"/>
    <lineage>
        <taxon>Bacteria</taxon>
        <taxon>Pseudomonadati</taxon>
        <taxon>Pseudomonadota</taxon>
        <taxon>Gammaproteobacteria</taxon>
        <taxon>Thiotrichales</taxon>
        <taxon>Thiotrichaceae</taxon>
        <taxon>environmental samples</taxon>
    </lineage>
</organism>
<evidence type="ECO:0000256" key="10">
    <source>
        <dbReference type="PIRSR" id="PIRSR000445-1"/>
    </source>
</evidence>
<dbReference type="PANTHER" id="PTHR43013:SF1">
    <property type="entry name" value="GLUTAMYL-TRNA REDUCTASE"/>
    <property type="match status" value="1"/>
</dbReference>
<dbReference type="FunFam" id="3.40.50.720:FF:000031">
    <property type="entry name" value="Glutamyl-tRNA reductase"/>
    <property type="match status" value="1"/>
</dbReference>
<protein>
    <recommendedName>
        <fullName evidence="8 9">Glutamyl-tRNA reductase</fullName>
        <shortName evidence="9">GluTR</shortName>
        <ecNumber evidence="3 9">1.2.1.70</ecNumber>
    </recommendedName>
</protein>
<evidence type="ECO:0000259" key="15">
    <source>
        <dbReference type="Pfam" id="PF00745"/>
    </source>
</evidence>
<dbReference type="SUPFAM" id="SSF69075">
    <property type="entry name" value="Glutamyl tRNA-reductase dimerization domain"/>
    <property type="match status" value="1"/>
</dbReference>
<dbReference type="InterPro" id="IPR036343">
    <property type="entry name" value="GluRdtase_N_sf"/>
</dbReference>
<dbReference type="InterPro" id="IPR036453">
    <property type="entry name" value="GluRdtase_dimer_dom_sf"/>
</dbReference>
<dbReference type="PIRSF" id="PIRSF000445">
    <property type="entry name" value="4pyrrol_synth_GluRdtase"/>
    <property type="match status" value="1"/>
</dbReference>
<dbReference type="InterPro" id="IPR018214">
    <property type="entry name" value="GluRdtase_CS"/>
</dbReference>
<feature type="domain" description="Tetrapyrrole biosynthesis glutamyl-tRNA reductase dimerisation" evidence="15">
    <location>
        <begin position="317"/>
        <end position="413"/>
    </location>
</feature>
<evidence type="ECO:0000256" key="13">
    <source>
        <dbReference type="PIRSR" id="PIRSR000445-4"/>
    </source>
</evidence>
<keyword evidence="5 9" id="KW-0560">Oxidoreductase</keyword>
<feature type="binding site" evidence="9 12">
    <location>
        <begin position="186"/>
        <end position="191"/>
    </location>
    <ligand>
        <name>NADP(+)</name>
        <dbReference type="ChEBI" id="CHEBI:58349"/>
    </ligand>
</feature>
<dbReference type="GO" id="GO:0019353">
    <property type="term" value="P:protoporphyrinogen IX biosynthetic process from glutamate"/>
    <property type="evidence" value="ECO:0007669"/>
    <property type="project" value="TreeGrafter"/>
</dbReference>
<feature type="binding site" evidence="9 11">
    <location>
        <begin position="47"/>
        <end position="50"/>
    </location>
    <ligand>
        <name>substrate</name>
    </ligand>
</feature>
<evidence type="ECO:0000259" key="16">
    <source>
        <dbReference type="Pfam" id="PF01488"/>
    </source>
</evidence>
<evidence type="ECO:0000313" key="18">
    <source>
        <dbReference type="EMBL" id="CAA6812795.1"/>
    </source>
</evidence>
<evidence type="ECO:0000256" key="8">
    <source>
        <dbReference type="ARBA" id="ARBA00068659"/>
    </source>
</evidence>
<dbReference type="PANTHER" id="PTHR43013">
    <property type="entry name" value="GLUTAMYL-TRNA REDUCTASE"/>
    <property type="match status" value="1"/>
</dbReference>
<comment type="domain">
    <text evidence="9">Possesses an unusual extended V-shaped dimeric structure with each monomer consisting of three distinct domains arranged along a curved 'spinal' alpha-helix. The N-terminal catalytic domain specifically recognizes the glutamate moiety of the substrate. The second domain is the NADPH-binding domain, and the third C-terminal domain is responsible for dimerization.</text>
</comment>
<dbReference type="SUPFAM" id="SSF69742">
    <property type="entry name" value="Glutamyl tRNA-reductase catalytic, N-terminal domain"/>
    <property type="match status" value="1"/>
</dbReference>
<evidence type="ECO:0000256" key="5">
    <source>
        <dbReference type="ARBA" id="ARBA00023002"/>
    </source>
</evidence>
<evidence type="ECO:0000256" key="9">
    <source>
        <dbReference type="HAMAP-Rule" id="MF_00087"/>
    </source>
</evidence>
<dbReference type="InterPro" id="IPR015896">
    <property type="entry name" value="4pyrrol_synth_GluRdtase_dimer"/>
</dbReference>
<evidence type="ECO:0000256" key="4">
    <source>
        <dbReference type="ARBA" id="ARBA00022857"/>
    </source>
</evidence>
<feature type="binding site" evidence="9 11">
    <location>
        <begin position="111"/>
        <end position="113"/>
    </location>
    <ligand>
        <name>substrate</name>
    </ligand>
</feature>
<dbReference type="FunFam" id="3.30.460.30:FF:000001">
    <property type="entry name" value="Glutamyl-tRNA reductase"/>
    <property type="match status" value="1"/>
</dbReference>
<evidence type="ECO:0000256" key="1">
    <source>
        <dbReference type="ARBA" id="ARBA00005059"/>
    </source>
</evidence>
<dbReference type="InterPro" id="IPR000343">
    <property type="entry name" value="4pyrrol_synth_GluRdtase"/>
</dbReference>
<evidence type="ECO:0000256" key="14">
    <source>
        <dbReference type="RuleBase" id="RU000584"/>
    </source>
</evidence>
<evidence type="ECO:0000256" key="7">
    <source>
        <dbReference type="ARBA" id="ARBA00047464"/>
    </source>
</evidence>